<sequence length="186" mass="21345">MDILFSFPRLEQFGFVRIDKIEHNAQNGDNCQVACCAYLLLDIPVWLAFLDFKDWNVLVLPLPYRSSQGMVLAFCRIDLPYEDAGWACWTIWNSGLGRLTWPIWKERGFDRFGFTVYFTDMRITFRLVEWFAFHAQKDGLLGIPDMDWQRPGCCSVVDAPSVGDGLMLSADAVKLVLAAVKKQHLI</sequence>
<accession>A0AAD3XHS5</accession>
<organism evidence="1 2">
    <name type="scientific">Nepenthes gracilis</name>
    <name type="common">Slender pitcher plant</name>
    <dbReference type="NCBI Taxonomy" id="150966"/>
    <lineage>
        <taxon>Eukaryota</taxon>
        <taxon>Viridiplantae</taxon>
        <taxon>Streptophyta</taxon>
        <taxon>Embryophyta</taxon>
        <taxon>Tracheophyta</taxon>
        <taxon>Spermatophyta</taxon>
        <taxon>Magnoliopsida</taxon>
        <taxon>eudicotyledons</taxon>
        <taxon>Gunneridae</taxon>
        <taxon>Pentapetalae</taxon>
        <taxon>Caryophyllales</taxon>
        <taxon>Nepenthaceae</taxon>
        <taxon>Nepenthes</taxon>
    </lineage>
</organism>
<proteinExistence type="predicted"/>
<evidence type="ECO:0000313" key="2">
    <source>
        <dbReference type="Proteomes" id="UP001279734"/>
    </source>
</evidence>
<name>A0AAD3XHS5_NEPGR</name>
<dbReference type="EMBL" id="BSYO01000005">
    <property type="protein sequence ID" value="GMH04786.1"/>
    <property type="molecule type" value="Genomic_DNA"/>
</dbReference>
<evidence type="ECO:0000313" key="1">
    <source>
        <dbReference type="EMBL" id="GMH04786.1"/>
    </source>
</evidence>
<dbReference type="AlphaFoldDB" id="A0AAD3XHS5"/>
<comment type="caution">
    <text evidence="1">The sequence shown here is derived from an EMBL/GenBank/DDBJ whole genome shotgun (WGS) entry which is preliminary data.</text>
</comment>
<keyword evidence="2" id="KW-1185">Reference proteome</keyword>
<gene>
    <name evidence="1" type="ORF">Nepgr_006626</name>
</gene>
<dbReference type="Proteomes" id="UP001279734">
    <property type="component" value="Unassembled WGS sequence"/>
</dbReference>
<reference evidence="1" key="1">
    <citation type="submission" date="2023-05" db="EMBL/GenBank/DDBJ databases">
        <title>Nepenthes gracilis genome sequencing.</title>
        <authorList>
            <person name="Fukushima K."/>
        </authorList>
    </citation>
    <scope>NUCLEOTIDE SEQUENCE</scope>
    <source>
        <strain evidence="1">SING2019-196</strain>
    </source>
</reference>
<protein>
    <submittedName>
        <fullName evidence="1">Uncharacterized protein</fullName>
    </submittedName>
</protein>